<dbReference type="PROSITE" id="PS51704">
    <property type="entry name" value="GP_PDE"/>
    <property type="match status" value="1"/>
</dbReference>
<evidence type="ECO:0000259" key="1">
    <source>
        <dbReference type="PROSITE" id="PS51704"/>
    </source>
</evidence>
<dbReference type="Gene3D" id="3.20.20.190">
    <property type="entry name" value="Phosphatidylinositol (PI) phosphodiesterase"/>
    <property type="match status" value="1"/>
</dbReference>
<dbReference type="SUPFAM" id="SSF51695">
    <property type="entry name" value="PLC-like phosphodiesterases"/>
    <property type="match status" value="1"/>
</dbReference>
<dbReference type="AlphaFoldDB" id="K4IBM1"/>
<reference evidence="2" key="1">
    <citation type="submission" date="2006-03" db="EMBL/GenBank/DDBJ databases">
        <authorList>
            <person name="Bowman J."/>
            <person name="Ferriera S."/>
            <person name="Johnson J."/>
            <person name="Kravitz S."/>
            <person name="Halpern A."/>
            <person name="Remington K."/>
            <person name="Beeson K."/>
            <person name="Tran B."/>
            <person name="Rogers Y.-H."/>
            <person name="Friedman R."/>
            <person name="Venter J.C."/>
        </authorList>
    </citation>
    <scope>NUCLEOTIDE SEQUENCE [LARGE SCALE GENOMIC DNA]</scope>
    <source>
        <strain evidence="2">ATCC 700755</strain>
    </source>
</reference>
<dbReference type="InterPro" id="IPR030395">
    <property type="entry name" value="GP_PDE_dom"/>
</dbReference>
<dbReference type="PANTHER" id="PTHR46211:SF14">
    <property type="entry name" value="GLYCEROPHOSPHODIESTER PHOSPHODIESTERASE"/>
    <property type="match status" value="1"/>
</dbReference>
<name>K4IBM1_PSYTT</name>
<dbReference type="InterPro" id="IPR017946">
    <property type="entry name" value="PLC-like_Pdiesterase_TIM-brl"/>
</dbReference>
<dbReference type="Pfam" id="PF03009">
    <property type="entry name" value="GDPD"/>
    <property type="match status" value="1"/>
</dbReference>
<reference evidence="2" key="2">
    <citation type="submission" date="2012-09" db="EMBL/GenBank/DDBJ databases">
        <title>The complete sequence of Psychroflexus torquis an extreme psychrophile from sea-ice that is stimulated by light.</title>
        <authorList>
            <person name="Feng S."/>
            <person name="Powell S.M."/>
            <person name="Bowman J.P."/>
        </authorList>
    </citation>
    <scope>NUCLEOTIDE SEQUENCE [LARGE SCALE GENOMIC DNA]</scope>
    <source>
        <strain evidence="2">ATCC 700755</strain>
    </source>
</reference>
<keyword evidence="3" id="KW-1185">Reference proteome</keyword>
<accession>K4IBM1</accession>
<dbReference type="OrthoDB" id="384721at2"/>
<dbReference type="EMBL" id="CP003879">
    <property type="protein sequence ID" value="AFU67318.1"/>
    <property type="molecule type" value="Genomic_DNA"/>
</dbReference>
<dbReference type="STRING" id="313595.P700755_000277"/>
<sequence length="306" mass="34851">MKYLFVFILAFPSLTAQTTKDKTISKLSTHTFDLQGHRGARGLAPENTLHAFQKALELGVNTLELDVVVTKDNQIVVSHEPWMNADICLGPDGNSMTKKSEKDYNIYQMTYEEVLTYDCGSKYNPVFPEQQLETAYKPLLIEVLHMADSISKNHGKKINFNIELKSSSEGDELYHPKPQVFVNLVMDLLQQETNMTRVNLQSFDFRILKELHHSHPEVSLAVLVYEIDLDTALEQLGFVPEIYSPYFPLVNKSMVETVHSKGMKLIPWTVNEPEQMKSLLKLGVDGLITDYPDRALKFKKGISNKK</sequence>
<gene>
    <name evidence="2" type="ordered locus">P700755_000277</name>
</gene>
<dbReference type="GO" id="GO:0008081">
    <property type="term" value="F:phosphoric diester hydrolase activity"/>
    <property type="evidence" value="ECO:0007669"/>
    <property type="project" value="InterPro"/>
</dbReference>
<dbReference type="PROSITE" id="PS50007">
    <property type="entry name" value="PIPLC_X_DOMAIN"/>
    <property type="match status" value="1"/>
</dbReference>
<dbReference type="eggNOG" id="COG0584">
    <property type="taxonomic scope" value="Bacteria"/>
</dbReference>
<dbReference type="Proteomes" id="UP000008514">
    <property type="component" value="Chromosome"/>
</dbReference>
<dbReference type="PANTHER" id="PTHR46211">
    <property type="entry name" value="GLYCEROPHOSPHORYL DIESTER PHOSPHODIESTERASE"/>
    <property type="match status" value="1"/>
</dbReference>
<dbReference type="KEGG" id="ptq:P700755_000277"/>
<evidence type="ECO:0000313" key="3">
    <source>
        <dbReference type="Proteomes" id="UP000008514"/>
    </source>
</evidence>
<dbReference type="CDD" id="cd08567">
    <property type="entry name" value="GDPD_SpGDE_like"/>
    <property type="match status" value="1"/>
</dbReference>
<evidence type="ECO:0000313" key="2">
    <source>
        <dbReference type="EMBL" id="AFU67318.1"/>
    </source>
</evidence>
<dbReference type="HOGENOM" id="CLU_030006_3_1_10"/>
<protein>
    <submittedName>
        <fullName evidence="2">Glycerophosphoryl diester phosphodiesterase</fullName>
    </submittedName>
</protein>
<organism evidence="2 3">
    <name type="scientific">Psychroflexus torquis (strain ATCC 700755 / CIP 106069 / ACAM 623)</name>
    <dbReference type="NCBI Taxonomy" id="313595"/>
    <lineage>
        <taxon>Bacteria</taxon>
        <taxon>Pseudomonadati</taxon>
        <taxon>Bacteroidota</taxon>
        <taxon>Flavobacteriia</taxon>
        <taxon>Flavobacteriales</taxon>
        <taxon>Flavobacteriaceae</taxon>
        <taxon>Psychroflexus</taxon>
    </lineage>
</organism>
<proteinExistence type="predicted"/>
<feature type="domain" description="GP-PDE" evidence="1">
    <location>
        <begin position="32"/>
        <end position="299"/>
    </location>
</feature>
<dbReference type="GO" id="GO:0006629">
    <property type="term" value="P:lipid metabolic process"/>
    <property type="evidence" value="ECO:0007669"/>
    <property type="project" value="InterPro"/>
</dbReference>
<dbReference type="RefSeq" id="WP_015022937.1">
    <property type="nucleotide sequence ID" value="NC_018721.1"/>
</dbReference>